<evidence type="ECO:0000256" key="1">
    <source>
        <dbReference type="SAM" id="MobiDB-lite"/>
    </source>
</evidence>
<keyword evidence="3" id="KW-1185">Reference proteome</keyword>
<sequence length="65" mass="7119">MARIILDLGFPALKPIETQPVSRLASPLQPSSRCGRARKASCRSCGPVRSASSELPREKLKWRAS</sequence>
<feature type="compositionally biased region" description="Basic and acidic residues" evidence="1">
    <location>
        <begin position="55"/>
        <end position="65"/>
    </location>
</feature>
<dbReference type="RefSeq" id="XP_024773713.1">
    <property type="nucleotide sequence ID" value="XM_024919224.1"/>
</dbReference>
<gene>
    <name evidence="2" type="ORF">M431DRAFT_509052</name>
</gene>
<feature type="region of interest" description="Disordered" evidence="1">
    <location>
        <begin position="43"/>
        <end position="65"/>
    </location>
</feature>
<name>A0A2T4AAF0_TRIHA</name>
<dbReference type="Proteomes" id="UP000241690">
    <property type="component" value="Unassembled WGS sequence"/>
</dbReference>
<organism evidence="2 3">
    <name type="scientific">Trichoderma harzianum CBS 226.95</name>
    <dbReference type="NCBI Taxonomy" id="983964"/>
    <lineage>
        <taxon>Eukaryota</taxon>
        <taxon>Fungi</taxon>
        <taxon>Dikarya</taxon>
        <taxon>Ascomycota</taxon>
        <taxon>Pezizomycotina</taxon>
        <taxon>Sordariomycetes</taxon>
        <taxon>Hypocreomycetidae</taxon>
        <taxon>Hypocreales</taxon>
        <taxon>Hypocreaceae</taxon>
        <taxon>Trichoderma</taxon>
    </lineage>
</organism>
<dbReference type="GeneID" id="36627793"/>
<proteinExistence type="predicted"/>
<dbReference type="EMBL" id="KZ679681">
    <property type="protein sequence ID" value="PTB54036.1"/>
    <property type="molecule type" value="Genomic_DNA"/>
</dbReference>
<reference evidence="2 3" key="1">
    <citation type="submission" date="2016-07" db="EMBL/GenBank/DDBJ databases">
        <title>Multiple horizontal gene transfer events from other fungi enriched the ability of initially mycotrophic Trichoderma (Ascomycota) to feed on dead plant biomass.</title>
        <authorList>
            <consortium name="DOE Joint Genome Institute"/>
            <person name="Aerts A."/>
            <person name="Atanasova L."/>
            <person name="Chenthamara K."/>
            <person name="Zhang J."/>
            <person name="Grujic M."/>
            <person name="Henrissat B."/>
            <person name="Kuo A."/>
            <person name="Salamov A."/>
            <person name="Lipzen A."/>
            <person name="Labutti K."/>
            <person name="Barry K."/>
            <person name="Miao Y."/>
            <person name="Rahimi M.J."/>
            <person name="Shen Q."/>
            <person name="Grigoriev I.V."/>
            <person name="Kubicek C.P."/>
            <person name="Druzhinina I.S."/>
        </authorList>
    </citation>
    <scope>NUCLEOTIDE SEQUENCE [LARGE SCALE GENOMIC DNA]</scope>
    <source>
        <strain evidence="2 3">CBS 226.95</strain>
    </source>
</reference>
<evidence type="ECO:0000313" key="2">
    <source>
        <dbReference type="EMBL" id="PTB54036.1"/>
    </source>
</evidence>
<accession>A0A2T4AAF0</accession>
<protein>
    <submittedName>
        <fullName evidence="2">Uncharacterized protein</fullName>
    </submittedName>
</protein>
<evidence type="ECO:0000313" key="3">
    <source>
        <dbReference type="Proteomes" id="UP000241690"/>
    </source>
</evidence>
<dbReference type="AlphaFoldDB" id="A0A2T4AAF0"/>